<dbReference type="AlphaFoldDB" id="A0A1X0AV23"/>
<dbReference type="SUPFAM" id="SSF51735">
    <property type="entry name" value="NAD(P)-binding Rossmann-fold domains"/>
    <property type="match status" value="1"/>
</dbReference>
<feature type="compositionally biased region" description="Low complexity" evidence="1">
    <location>
        <begin position="170"/>
        <end position="192"/>
    </location>
</feature>
<reference evidence="3 4" key="1">
    <citation type="submission" date="2017-02" db="EMBL/GenBank/DDBJ databases">
        <title>The new phylogeny of genus Mycobacterium.</title>
        <authorList>
            <person name="Tortoli E."/>
            <person name="Trovato A."/>
            <person name="Cirillo D.M."/>
        </authorList>
    </citation>
    <scope>NUCLEOTIDE SEQUENCE [LARGE SCALE GENOMIC DNA]</scope>
    <source>
        <strain evidence="3 4">RW6</strain>
    </source>
</reference>
<evidence type="ECO:0000259" key="2">
    <source>
        <dbReference type="Pfam" id="PF08240"/>
    </source>
</evidence>
<feature type="compositionally biased region" description="Basic and acidic residues" evidence="1">
    <location>
        <begin position="148"/>
        <end position="166"/>
    </location>
</feature>
<gene>
    <name evidence="3" type="ORF">BST13_18330</name>
</gene>
<dbReference type="GO" id="GO:0043957">
    <property type="term" value="F:acryloyl-CoA reductase (NADPH) activity"/>
    <property type="evidence" value="ECO:0007669"/>
    <property type="project" value="TreeGrafter"/>
</dbReference>
<evidence type="ECO:0000256" key="1">
    <source>
        <dbReference type="SAM" id="MobiDB-lite"/>
    </source>
</evidence>
<evidence type="ECO:0000313" key="3">
    <source>
        <dbReference type="EMBL" id="ORA33927.1"/>
    </source>
</evidence>
<name>A0A1X0AV23_9MYCO</name>
<dbReference type="InterPro" id="IPR013154">
    <property type="entry name" value="ADH-like_N"/>
</dbReference>
<evidence type="ECO:0000313" key="4">
    <source>
        <dbReference type="Proteomes" id="UP000192448"/>
    </source>
</evidence>
<dbReference type="EMBL" id="MVHF01000018">
    <property type="protein sequence ID" value="ORA33927.1"/>
    <property type="molecule type" value="Genomic_DNA"/>
</dbReference>
<feature type="region of interest" description="Disordered" evidence="1">
    <location>
        <begin position="145"/>
        <end position="192"/>
    </location>
</feature>
<accession>A0A1X0AV23</accession>
<dbReference type="Gene3D" id="3.40.50.720">
    <property type="entry name" value="NAD(P)-binding Rossmann-like Domain"/>
    <property type="match status" value="1"/>
</dbReference>
<dbReference type="InterPro" id="IPR011032">
    <property type="entry name" value="GroES-like_sf"/>
</dbReference>
<protein>
    <recommendedName>
        <fullName evidence="2">Alcohol dehydrogenase-like N-terminal domain-containing protein</fullName>
    </recommendedName>
</protein>
<dbReference type="Pfam" id="PF08240">
    <property type="entry name" value="ADH_N"/>
    <property type="match status" value="1"/>
</dbReference>
<dbReference type="PANTHER" id="PTHR43677:SF1">
    <property type="entry name" value="ACRYLYL-COA REDUCTASE ACUI-RELATED"/>
    <property type="match status" value="1"/>
</dbReference>
<dbReference type="PANTHER" id="PTHR43677">
    <property type="entry name" value="SHORT-CHAIN DEHYDROGENASE/REDUCTASE"/>
    <property type="match status" value="1"/>
</dbReference>
<dbReference type="SUPFAM" id="SSF50129">
    <property type="entry name" value="GroES-like"/>
    <property type="match status" value="1"/>
</dbReference>
<feature type="domain" description="Alcohol dehydrogenase-like N-terminal" evidence="2">
    <location>
        <begin position="3"/>
        <end position="60"/>
    </location>
</feature>
<organism evidence="3 4">
    <name type="scientific">Mycobacterium aquaticum</name>
    <dbReference type="NCBI Taxonomy" id="1927124"/>
    <lineage>
        <taxon>Bacteria</taxon>
        <taxon>Bacillati</taxon>
        <taxon>Actinomycetota</taxon>
        <taxon>Actinomycetes</taxon>
        <taxon>Mycobacteriales</taxon>
        <taxon>Mycobacteriaceae</taxon>
        <taxon>Mycobacterium</taxon>
    </lineage>
</organism>
<keyword evidence="4" id="KW-1185">Reference proteome</keyword>
<dbReference type="STRING" id="1927124.BST13_18330"/>
<proteinExistence type="predicted"/>
<dbReference type="InterPro" id="IPR051397">
    <property type="entry name" value="Zn-ADH-like_protein"/>
</dbReference>
<dbReference type="Gene3D" id="3.90.180.10">
    <property type="entry name" value="Medium-chain alcohol dehydrogenases, catalytic domain"/>
    <property type="match status" value="1"/>
</dbReference>
<sequence length="192" mass="19388">MVRDYPIVPGIDLAGEVVASQSSEFTVGDLVLAHGYLIGTGHHGGYAEYARLPADQVVALGSLTPREGAAIGTAGFTAAMSLQTLSDRGITPDAGPIVVTGATGGVGSVSVDLLAAAGYEVIASTGKADQADRLRELGAAEVIGRLPADPDAKPRPLGKTRGERCGRNWAARSSHATSTTSAATSTSRTSSA</sequence>
<dbReference type="Proteomes" id="UP000192448">
    <property type="component" value="Unassembled WGS sequence"/>
</dbReference>
<dbReference type="InterPro" id="IPR036291">
    <property type="entry name" value="NAD(P)-bd_dom_sf"/>
</dbReference>
<comment type="caution">
    <text evidence="3">The sequence shown here is derived from an EMBL/GenBank/DDBJ whole genome shotgun (WGS) entry which is preliminary data.</text>
</comment>